<feature type="signal peptide" evidence="5">
    <location>
        <begin position="1"/>
        <end position="29"/>
    </location>
</feature>
<dbReference type="CDD" id="cd01083">
    <property type="entry name" value="GAG_Lyase"/>
    <property type="match status" value="1"/>
</dbReference>
<evidence type="ECO:0000256" key="5">
    <source>
        <dbReference type="SAM" id="SignalP"/>
    </source>
</evidence>
<dbReference type="InterPro" id="IPR011071">
    <property type="entry name" value="Lyase_8-like_C"/>
</dbReference>
<evidence type="ECO:0000313" key="10">
    <source>
        <dbReference type="Proteomes" id="UP000265768"/>
    </source>
</evidence>
<evidence type="ECO:0000256" key="4">
    <source>
        <dbReference type="PIRSR" id="PIRSR638970-1"/>
    </source>
</evidence>
<evidence type="ECO:0000313" key="9">
    <source>
        <dbReference type="EMBL" id="RJL32792.1"/>
    </source>
</evidence>
<dbReference type="GO" id="GO:0030246">
    <property type="term" value="F:carbohydrate binding"/>
    <property type="evidence" value="ECO:0007669"/>
    <property type="project" value="InterPro"/>
</dbReference>
<dbReference type="Pfam" id="PF08124">
    <property type="entry name" value="Lyase_8_N"/>
    <property type="match status" value="1"/>
</dbReference>
<dbReference type="Gene3D" id="2.70.98.10">
    <property type="match status" value="1"/>
</dbReference>
<feature type="active site" evidence="4">
    <location>
        <position position="264"/>
    </location>
</feature>
<feature type="domain" description="Polysaccharide lyase 8 N-terminal alpha-helical" evidence="8">
    <location>
        <begin position="45"/>
        <end position="366"/>
    </location>
</feature>
<dbReference type="RefSeq" id="WP_119927042.1">
    <property type="nucleotide sequence ID" value="NZ_QZEY01000004.1"/>
</dbReference>
<dbReference type="InterPro" id="IPR014718">
    <property type="entry name" value="GH-type_carb-bd"/>
</dbReference>
<proteinExistence type="inferred from homology"/>
<dbReference type="SUPFAM" id="SSF48230">
    <property type="entry name" value="Chondroitin AC/alginate lyase"/>
    <property type="match status" value="1"/>
</dbReference>
<dbReference type="PANTHER" id="PTHR38481">
    <property type="entry name" value="HYALURONATE LYASE"/>
    <property type="match status" value="1"/>
</dbReference>
<dbReference type="InterPro" id="IPR038970">
    <property type="entry name" value="Lyase_8"/>
</dbReference>
<reference evidence="9 10" key="1">
    <citation type="submission" date="2018-09" db="EMBL/GenBank/DDBJ databases">
        <title>YIM 75507 draft genome.</title>
        <authorList>
            <person name="Tang S."/>
            <person name="Feng Y."/>
        </authorList>
    </citation>
    <scope>NUCLEOTIDE SEQUENCE [LARGE SCALE GENOMIC DNA]</scope>
    <source>
        <strain evidence="9 10">YIM 75507</strain>
    </source>
</reference>
<evidence type="ECO:0000256" key="1">
    <source>
        <dbReference type="ARBA" id="ARBA00006699"/>
    </source>
</evidence>
<keyword evidence="2 5" id="KW-0732">Signal</keyword>
<protein>
    <recommendedName>
        <fullName evidence="11">Hyaluronate lyase</fullName>
    </recommendedName>
</protein>
<comment type="caution">
    <text evidence="9">The sequence shown here is derived from an EMBL/GenBank/DDBJ whole genome shotgun (WGS) entry which is preliminary data.</text>
</comment>
<evidence type="ECO:0008006" key="11">
    <source>
        <dbReference type="Google" id="ProtNLM"/>
    </source>
</evidence>
<dbReference type="Gene3D" id="1.50.10.100">
    <property type="entry name" value="Chondroitin AC/alginate lyase"/>
    <property type="match status" value="1"/>
</dbReference>
<dbReference type="SUPFAM" id="SSF49863">
    <property type="entry name" value="Hyaluronate lyase-like, C-terminal domain"/>
    <property type="match status" value="1"/>
</dbReference>
<evidence type="ECO:0000256" key="3">
    <source>
        <dbReference type="ARBA" id="ARBA00023239"/>
    </source>
</evidence>
<accession>A0A3A4B5W1</accession>
<dbReference type="GO" id="GO:0005975">
    <property type="term" value="P:carbohydrate metabolic process"/>
    <property type="evidence" value="ECO:0007669"/>
    <property type="project" value="InterPro"/>
</dbReference>
<dbReference type="PANTHER" id="PTHR38481:SF1">
    <property type="entry name" value="HYALURONATE LYASE"/>
    <property type="match status" value="1"/>
</dbReference>
<feature type="chain" id="PRO_5017482041" description="Hyaluronate lyase" evidence="5">
    <location>
        <begin position="30"/>
        <end position="793"/>
    </location>
</feature>
<feature type="domain" description="Polysaccharide lyase family 8 C-terminal" evidence="7">
    <location>
        <begin position="681"/>
        <end position="745"/>
    </location>
</feature>
<name>A0A3A4B5W1_9ACTN</name>
<dbReference type="GO" id="GO:0005576">
    <property type="term" value="C:extracellular region"/>
    <property type="evidence" value="ECO:0007669"/>
    <property type="project" value="InterPro"/>
</dbReference>
<dbReference type="InterPro" id="IPR006311">
    <property type="entry name" value="TAT_signal"/>
</dbReference>
<feature type="active site" evidence="4">
    <location>
        <position position="327"/>
    </location>
</feature>
<dbReference type="Pfam" id="PF02278">
    <property type="entry name" value="Lyase_8"/>
    <property type="match status" value="1"/>
</dbReference>
<dbReference type="Proteomes" id="UP000265768">
    <property type="component" value="Unassembled WGS sequence"/>
</dbReference>
<dbReference type="InterPro" id="IPR008929">
    <property type="entry name" value="Chondroitin_lyas"/>
</dbReference>
<evidence type="ECO:0000259" key="6">
    <source>
        <dbReference type="Pfam" id="PF02278"/>
    </source>
</evidence>
<evidence type="ECO:0000259" key="8">
    <source>
        <dbReference type="Pfam" id="PF08124"/>
    </source>
</evidence>
<dbReference type="InterPro" id="IPR012970">
    <property type="entry name" value="Lyase_8_alpha_N"/>
</dbReference>
<dbReference type="Gene3D" id="2.60.220.10">
    <property type="entry name" value="Polysaccharide lyase family 8-like, C-terminal"/>
    <property type="match status" value="1"/>
</dbReference>
<dbReference type="InterPro" id="IPR004103">
    <property type="entry name" value="Lyase_8_C"/>
</dbReference>
<dbReference type="PROSITE" id="PS51318">
    <property type="entry name" value="TAT"/>
    <property type="match status" value="1"/>
</dbReference>
<feature type="active site" evidence="4">
    <location>
        <position position="273"/>
    </location>
</feature>
<dbReference type="OrthoDB" id="6636047at2"/>
<organism evidence="9 10">
    <name type="scientific">Bailinhaonella thermotolerans</name>
    <dbReference type="NCBI Taxonomy" id="1070861"/>
    <lineage>
        <taxon>Bacteria</taxon>
        <taxon>Bacillati</taxon>
        <taxon>Actinomycetota</taxon>
        <taxon>Actinomycetes</taxon>
        <taxon>Streptosporangiales</taxon>
        <taxon>Streptosporangiaceae</taxon>
        <taxon>Bailinhaonella</taxon>
    </lineage>
</organism>
<sequence length="793" mass="83838">MPPRLTRRGLFLLGAAALGAANLPAAAFAAGDEFGVLRSRALALLTGEAVDPADPVYARALGSLEASAAAAWDTMDRGASRTRLWADLPLGADPAGFGQSYTRLRSIGLAWATPGTPRHGDEEVAAALLSALDLLYDRAYNETRRETGNWWFWEIGAPRALMDTCVLLGDRIPADRLAAYLRAVDRFCPDPDRRVLQPSLSETGANRADKAMIVALRGILGRDAAKLALARDGLSDVRDGGRRSLFAYVTSGDGFYRDGSFLQHGSVAYTGSYGAVLLSAVAQLVGLLGGSRWRVTDPAQAVILDAVEASFAPVMRDGLVMDHVRGRAVSRQAQPDAAAGHGVITSVLLLAQGAPEPYASRFRALAKGWIERGTHRPYLEHAGVPAIARARAVLDDPAITPAPRPVGHFVFPDMDRVVHHRPGWSFAISLSSRRIAAYEAGNGENLRGWYTGDGMTYLYTDDLGQFGDGFWPTVNAYRLPGTTVDTRERAPLGTGGGTSTYRPANAWAGGAALGELGVAGIELIGHGVTLRARKSWFCLDDAVVALGAGITSGDGRTIETIVENRNLRSGGRLTVDGAAQPGDDGWSGSFDPRWAHVEGVGGYVFPEGGTLRALRESRTGAWRDINVGADTGGGPEPVTRRYLTLWHDHGTNPSGAAYAHVLLPGLGAGETARWAEEPPVRVLSNTADLQAVAAPRLGLTAAVFWAAGSLKEVSADAPAAVLVRRHAGRISVAVSDPSRTVATVTLVLRHPAHGVERADETIEVTPGRNPRLTVAVGGSRGRTHTAVLRVGGG</sequence>
<keyword evidence="10" id="KW-1185">Reference proteome</keyword>
<dbReference type="AlphaFoldDB" id="A0A3A4B5W1"/>
<comment type="similarity">
    <text evidence="1">Belongs to the polysaccharide lyase 8 family.</text>
</comment>
<evidence type="ECO:0000259" key="7">
    <source>
        <dbReference type="Pfam" id="PF02884"/>
    </source>
</evidence>
<dbReference type="InterPro" id="IPR003159">
    <property type="entry name" value="Lyase_8_central_dom"/>
</dbReference>
<keyword evidence="3" id="KW-0456">Lyase</keyword>
<dbReference type="SUPFAM" id="SSF74650">
    <property type="entry name" value="Galactose mutarotase-like"/>
    <property type="match status" value="1"/>
</dbReference>
<dbReference type="InterPro" id="IPR011013">
    <property type="entry name" value="Gal_mutarotase_sf_dom"/>
</dbReference>
<dbReference type="EMBL" id="QZEY01000004">
    <property type="protein sequence ID" value="RJL32792.1"/>
    <property type="molecule type" value="Genomic_DNA"/>
</dbReference>
<gene>
    <name evidence="9" type="ORF">D5H75_15125</name>
</gene>
<dbReference type="GO" id="GO:0016837">
    <property type="term" value="F:carbon-oxygen lyase activity, acting on polysaccharides"/>
    <property type="evidence" value="ECO:0007669"/>
    <property type="project" value="UniProtKB-ARBA"/>
</dbReference>
<evidence type="ECO:0000256" key="2">
    <source>
        <dbReference type="ARBA" id="ARBA00022729"/>
    </source>
</evidence>
<dbReference type="Pfam" id="PF02884">
    <property type="entry name" value="Lyase_8_C"/>
    <property type="match status" value="1"/>
</dbReference>
<feature type="domain" description="Polysaccharide lyase family 8 central" evidence="6">
    <location>
        <begin position="409"/>
        <end position="666"/>
    </location>
</feature>